<evidence type="ECO:0000313" key="4">
    <source>
        <dbReference type="EMBL" id="MBP1935553.1"/>
    </source>
</evidence>
<feature type="domain" description="CBS" evidence="3">
    <location>
        <begin position="74"/>
        <end position="134"/>
    </location>
</feature>
<dbReference type="EMBL" id="JAGGKP010000001">
    <property type="protein sequence ID" value="MBP1935553.1"/>
    <property type="molecule type" value="Genomic_DNA"/>
</dbReference>
<dbReference type="SUPFAM" id="SSF54631">
    <property type="entry name" value="CBS-domain pair"/>
    <property type="match status" value="1"/>
</dbReference>
<dbReference type="PANTHER" id="PTHR43080">
    <property type="entry name" value="CBS DOMAIN-CONTAINING PROTEIN CBSX3, MITOCHONDRIAL"/>
    <property type="match status" value="1"/>
</dbReference>
<reference evidence="4 5" key="1">
    <citation type="submission" date="2021-03" db="EMBL/GenBank/DDBJ databases">
        <title>Genomic Encyclopedia of Type Strains, Phase IV (KMG-IV): sequencing the most valuable type-strain genomes for metagenomic binning, comparative biology and taxonomic classification.</title>
        <authorList>
            <person name="Goeker M."/>
        </authorList>
    </citation>
    <scope>NUCLEOTIDE SEQUENCE [LARGE SCALE GENOMIC DNA]</scope>
    <source>
        <strain evidence="4 5">DSM 23491</strain>
    </source>
</reference>
<dbReference type="SMART" id="SM00116">
    <property type="entry name" value="CBS"/>
    <property type="match status" value="2"/>
</dbReference>
<dbReference type="InterPro" id="IPR051257">
    <property type="entry name" value="Diverse_CBS-Domain"/>
</dbReference>
<evidence type="ECO:0000256" key="2">
    <source>
        <dbReference type="PROSITE-ProRule" id="PRU00703"/>
    </source>
</evidence>
<dbReference type="PROSITE" id="PS51371">
    <property type="entry name" value="CBS"/>
    <property type="match status" value="2"/>
</dbReference>
<evidence type="ECO:0000256" key="1">
    <source>
        <dbReference type="ARBA" id="ARBA00023122"/>
    </source>
</evidence>
<dbReference type="PANTHER" id="PTHR43080:SF2">
    <property type="entry name" value="CBS DOMAIN-CONTAINING PROTEIN"/>
    <property type="match status" value="1"/>
</dbReference>
<dbReference type="RefSeq" id="WP_209844899.1">
    <property type="nucleotide sequence ID" value="NZ_CBCRVE010000001.1"/>
</dbReference>
<dbReference type="CDD" id="cd04622">
    <property type="entry name" value="CBS_pair_HRP1_like"/>
    <property type="match status" value="1"/>
</dbReference>
<dbReference type="InterPro" id="IPR000644">
    <property type="entry name" value="CBS_dom"/>
</dbReference>
<dbReference type="Proteomes" id="UP001519273">
    <property type="component" value="Unassembled WGS sequence"/>
</dbReference>
<name>A0ABS4GZ61_9BACL</name>
<accession>A0ABS4GZ61</accession>
<evidence type="ECO:0000259" key="3">
    <source>
        <dbReference type="PROSITE" id="PS51371"/>
    </source>
</evidence>
<dbReference type="Pfam" id="PF00571">
    <property type="entry name" value="CBS"/>
    <property type="match status" value="2"/>
</dbReference>
<keyword evidence="5" id="KW-1185">Reference proteome</keyword>
<feature type="domain" description="CBS" evidence="3">
    <location>
        <begin position="8"/>
        <end position="66"/>
    </location>
</feature>
<organism evidence="4 5">
    <name type="scientific">Paenibacillus sediminis</name>
    <dbReference type="NCBI Taxonomy" id="664909"/>
    <lineage>
        <taxon>Bacteria</taxon>
        <taxon>Bacillati</taxon>
        <taxon>Bacillota</taxon>
        <taxon>Bacilli</taxon>
        <taxon>Bacillales</taxon>
        <taxon>Paenibacillaceae</taxon>
        <taxon>Paenibacillus</taxon>
    </lineage>
</organism>
<evidence type="ECO:0000313" key="5">
    <source>
        <dbReference type="Proteomes" id="UP001519273"/>
    </source>
</evidence>
<sequence>MKTVKELMTTNCETVTTQDNIYEVAVKMKQNDVGIIPVVDTDGQTLIGVVTDRDLVVRGYAEKHSGSTSVEKVMTTSIRTASPDMSVDDAAELMAEQQIRRLPVTDNNHKLLGIISIGDLAVRNIFADNAGAALSQISQQHLH</sequence>
<keyword evidence="1 2" id="KW-0129">CBS domain</keyword>
<proteinExistence type="predicted"/>
<comment type="caution">
    <text evidence="4">The sequence shown here is derived from an EMBL/GenBank/DDBJ whole genome shotgun (WGS) entry which is preliminary data.</text>
</comment>
<protein>
    <submittedName>
        <fullName evidence="4">CBS domain-containing protein</fullName>
    </submittedName>
</protein>
<dbReference type="InterPro" id="IPR046342">
    <property type="entry name" value="CBS_dom_sf"/>
</dbReference>
<gene>
    <name evidence="4" type="ORF">J2Z20_000414</name>
</gene>
<dbReference type="Gene3D" id="3.10.580.10">
    <property type="entry name" value="CBS-domain"/>
    <property type="match status" value="1"/>
</dbReference>